<evidence type="ECO:0000313" key="7">
    <source>
        <dbReference type="Proteomes" id="UP000611945"/>
    </source>
</evidence>
<dbReference type="SUPFAM" id="SSF55073">
    <property type="entry name" value="Nucleotide cyclase"/>
    <property type="match status" value="1"/>
</dbReference>
<evidence type="ECO:0000259" key="2">
    <source>
        <dbReference type="PROSITE" id="PS50112"/>
    </source>
</evidence>
<dbReference type="PANTHER" id="PTHR44757">
    <property type="entry name" value="DIGUANYLATE CYCLASE DGCP"/>
    <property type="match status" value="1"/>
</dbReference>
<dbReference type="PROSITE" id="PS50883">
    <property type="entry name" value="EAL"/>
    <property type="match status" value="1"/>
</dbReference>
<dbReference type="Proteomes" id="UP000611945">
    <property type="component" value="Unassembled WGS sequence"/>
</dbReference>
<dbReference type="InterPro" id="IPR001633">
    <property type="entry name" value="EAL_dom"/>
</dbReference>
<dbReference type="Gene3D" id="3.30.450.20">
    <property type="entry name" value="PAS domain"/>
    <property type="match status" value="1"/>
</dbReference>
<feature type="domain" description="EAL" evidence="3">
    <location>
        <begin position="536"/>
        <end position="787"/>
    </location>
</feature>
<evidence type="ECO:0000259" key="5">
    <source>
        <dbReference type="PROSITE" id="PS50887"/>
    </source>
</evidence>
<comment type="caution">
    <text evidence="6">The sequence shown here is derived from an EMBL/GenBank/DDBJ whole genome shotgun (WGS) entry which is preliminary data.</text>
</comment>
<evidence type="ECO:0000313" key="6">
    <source>
        <dbReference type="EMBL" id="MBD7977723.1"/>
    </source>
</evidence>
<feature type="domain" description="PAS" evidence="2">
    <location>
        <begin position="252"/>
        <end position="296"/>
    </location>
</feature>
<dbReference type="NCBIfam" id="TIGR00254">
    <property type="entry name" value="GGDEF"/>
    <property type="match status" value="1"/>
</dbReference>
<keyword evidence="1" id="KW-0472">Membrane</keyword>
<dbReference type="CDD" id="cd01949">
    <property type="entry name" value="GGDEF"/>
    <property type="match status" value="1"/>
</dbReference>
<dbReference type="SMART" id="SM00304">
    <property type="entry name" value="HAMP"/>
    <property type="match status" value="1"/>
</dbReference>
<dbReference type="NCBIfam" id="TIGR00229">
    <property type="entry name" value="sensory_box"/>
    <property type="match status" value="1"/>
</dbReference>
<dbReference type="CDD" id="cd00130">
    <property type="entry name" value="PAS"/>
    <property type="match status" value="1"/>
</dbReference>
<dbReference type="InterPro" id="IPR043128">
    <property type="entry name" value="Rev_trsase/Diguanyl_cyclase"/>
</dbReference>
<dbReference type="SMART" id="SM00267">
    <property type="entry name" value="GGDEF"/>
    <property type="match status" value="1"/>
</dbReference>
<dbReference type="Gene3D" id="6.10.340.10">
    <property type="match status" value="1"/>
</dbReference>
<protein>
    <submittedName>
        <fullName evidence="6">EAL domain-containing protein</fullName>
    </submittedName>
</protein>
<keyword evidence="1" id="KW-0812">Transmembrane</keyword>
<dbReference type="Pfam" id="PF00672">
    <property type="entry name" value="HAMP"/>
    <property type="match status" value="1"/>
</dbReference>
<dbReference type="InterPro" id="IPR035919">
    <property type="entry name" value="EAL_sf"/>
</dbReference>
<dbReference type="SUPFAM" id="SSF141868">
    <property type="entry name" value="EAL domain-like"/>
    <property type="match status" value="1"/>
</dbReference>
<keyword evidence="1" id="KW-1133">Transmembrane helix</keyword>
<dbReference type="Pfam" id="PF00563">
    <property type="entry name" value="EAL"/>
    <property type="match status" value="1"/>
</dbReference>
<gene>
    <name evidence="6" type="ORF">H9642_11035</name>
</gene>
<dbReference type="InterPro" id="IPR003660">
    <property type="entry name" value="HAMP_dom"/>
</dbReference>
<evidence type="ECO:0000256" key="1">
    <source>
        <dbReference type="SAM" id="Phobius"/>
    </source>
</evidence>
<dbReference type="RefSeq" id="WP_251836502.1">
    <property type="nucleotide sequence ID" value="NZ_JACSQG010000005.1"/>
</dbReference>
<dbReference type="PROSITE" id="PS50885">
    <property type="entry name" value="HAMP"/>
    <property type="match status" value="1"/>
</dbReference>
<evidence type="ECO:0000259" key="3">
    <source>
        <dbReference type="PROSITE" id="PS50883"/>
    </source>
</evidence>
<dbReference type="CDD" id="cd06225">
    <property type="entry name" value="HAMP"/>
    <property type="match status" value="1"/>
</dbReference>
<dbReference type="InterPro" id="IPR035965">
    <property type="entry name" value="PAS-like_dom_sf"/>
</dbReference>
<dbReference type="Gene3D" id="3.20.20.450">
    <property type="entry name" value="EAL domain"/>
    <property type="match status" value="1"/>
</dbReference>
<dbReference type="PROSITE" id="PS50112">
    <property type="entry name" value="PAS"/>
    <property type="match status" value="1"/>
</dbReference>
<dbReference type="CDD" id="cd01948">
    <property type="entry name" value="EAL"/>
    <property type="match status" value="1"/>
</dbReference>
<evidence type="ECO:0000259" key="4">
    <source>
        <dbReference type="PROSITE" id="PS50885"/>
    </source>
</evidence>
<sequence length="787" mass="88909">MLTRLSLRTSLPLLLAMFALLFILLLTSMHLPRQAKASKDSLHSYTQQILILMQSSLSDHLRQRRSQELQVTLADLASLQGVLWAMVIDQHQHIAAATRLGLHPERLTLPDGHELEEMLAGDRPRWLDLGNHRYLVSYPLIATLDQDKLRQYSLLVSLDYQQSTRRNTSNDWLYLGQILVLLLLLGLFLNFLYARLVTRRLARIGEAVQRFAAGDPQAKAEVGGEDEIGQLAFNFNRMIEQLTQNQAALRDSEQLLRNVVGAAPVAMLIVNAQGRIEDANPAAGRLFNRRRRDMLDTTPDRLLGSSEPWPRMQAQLQTPLEFDARSNNHSFMLEGTCTPFERAGQRCHLLLLRDISDRKRAEQRLRFLANFDQLTNVASRNHLLIQLDEALAKGQPLALLFINLDHFKRINDSLGHDIGDTLLRTVADRLRPFAASGDLLARLGSDEFLLLLDHDDLDAAMTLGGRILDAFKTPFQARQYQLYISPSIGITHHRGSGGSASELLKQADLALMRAKGAGRNRLACFDSQLAAEAEERQRLEGELRLALERGEFELFYQPQVDTDNQAQVMEALLRWRSPSRGLVSPAVFIPVLEDTRLILEASRWVFRQACRQALSWRRQGYNWRIAINLSPLDFHQPDLADTLIGILDEEGTPAELLELELTESALLEADDMVQETLRRLKDAGLPLFLDDFGTGYASLTYLQQFRFDGIKIDRQFVAELPDNPRSVALVRGILTMAVQLGLEVVAEGVENERQAAFLRLNGCHRLQGFHFARPQRAADCVRLAVHA</sequence>
<accession>A0ABR8TPN0</accession>
<name>A0ABR8TPN0_9PSED</name>
<feature type="domain" description="HAMP" evidence="4">
    <location>
        <begin position="195"/>
        <end position="247"/>
    </location>
</feature>
<dbReference type="InterPro" id="IPR029787">
    <property type="entry name" value="Nucleotide_cyclase"/>
</dbReference>
<dbReference type="SMART" id="SM00091">
    <property type="entry name" value="PAS"/>
    <property type="match status" value="1"/>
</dbReference>
<dbReference type="Gene3D" id="3.30.70.270">
    <property type="match status" value="1"/>
</dbReference>
<dbReference type="InterPro" id="IPR052155">
    <property type="entry name" value="Biofilm_reg_signaling"/>
</dbReference>
<dbReference type="SUPFAM" id="SSF55785">
    <property type="entry name" value="PYP-like sensor domain (PAS domain)"/>
    <property type="match status" value="1"/>
</dbReference>
<proteinExistence type="predicted"/>
<feature type="domain" description="GGDEF" evidence="5">
    <location>
        <begin position="395"/>
        <end position="527"/>
    </location>
</feature>
<dbReference type="Pfam" id="PF13188">
    <property type="entry name" value="PAS_8"/>
    <property type="match status" value="1"/>
</dbReference>
<organism evidence="6 7">
    <name type="scientific">Serpens gallinarum</name>
    <dbReference type="NCBI Taxonomy" id="2763075"/>
    <lineage>
        <taxon>Bacteria</taxon>
        <taxon>Pseudomonadati</taxon>
        <taxon>Pseudomonadota</taxon>
        <taxon>Gammaproteobacteria</taxon>
        <taxon>Pseudomonadales</taxon>
        <taxon>Pseudomonadaceae</taxon>
        <taxon>Pseudomonas</taxon>
    </lineage>
</organism>
<dbReference type="PROSITE" id="PS50887">
    <property type="entry name" value="GGDEF"/>
    <property type="match status" value="1"/>
</dbReference>
<dbReference type="InterPro" id="IPR000014">
    <property type="entry name" value="PAS"/>
</dbReference>
<feature type="transmembrane region" description="Helical" evidence="1">
    <location>
        <begin position="172"/>
        <end position="193"/>
    </location>
</feature>
<reference evidence="6 7" key="1">
    <citation type="submission" date="2020-08" db="EMBL/GenBank/DDBJ databases">
        <title>A Genomic Blueprint of the Chicken Gut Microbiome.</title>
        <authorList>
            <person name="Gilroy R."/>
            <person name="Ravi A."/>
            <person name="Getino M."/>
            <person name="Pursley I."/>
            <person name="Horton D.L."/>
            <person name="Alikhan N.-F."/>
            <person name="Baker D."/>
            <person name="Gharbi K."/>
            <person name="Hall N."/>
            <person name="Watson M."/>
            <person name="Adriaenssens E.M."/>
            <person name="Foster-Nyarko E."/>
            <person name="Jarju S."/>
            <person name="Secka A."/>
            <person name="Antonio M."/>
            <person name="Oren A."/>
            <person name="Chaudhuri R."/>
            <person name="La Ragione R.M."/>
            <person name="Hildebrand F."/>
            <person name="Pallen M.J."/>
        </authorList>
    </citation>
    <scope>NUCLEOTIDE SEQUENCE [LARGE SCALE GENOMIC DNA]</scope>
    <source>
        <strain evidence="6 7">Sa2CUA2</strain>
    </source>
</reference>
<dbReference type="InterPro" id="IPR000160">
    <property type="entry name" value="GGDEF_dom"/>
</dbReference>
<dbReference type="SMART" id="SM00052">
    <property type="entry name" value="EAL"/>
    <property type="match status" value="1"/>
</dbReference>
<dbReference type="EMBL" id="JACSQG010000005">
    <property type="protein sequence ID" value="MBD7977723.1"/>
    <property type="molecule type" value="Genomic_DNA"/>
</dbReference>
<dbReference type="SUPFAM" id="SSF158472">
    <property type="entry name" value="HAMP domain-like"/>
    <property type="match status" value="1"/>
</dbReference>
<dbReference type="PANTHER" id="PTHR44757:SF2">
    <property type="entry name" value="BIOFILM ARCHITECTURE MAINTENANCE PROTEIN MBAA"/>
    <property type="match status" value="1"/>
</dbReference>
<keyword evidence="7" id="KW-1185">Reference proteome</keyword>
<dbReference type="Pfam" id="PF00990">
    <property type="entry name" value="GGDEF"/>
    <property type="match status" value="1"/>
</dbReference>